<organism evidence="2 3">
    <name type="scientific">Coptis chinensis</name>
    <dbReference type="NCBI Taxonomy" id="261450"/>
    <lineage>
        <taxon>Eukaryota</taxon>
        <taxon>Viridiplantae</taxon>
        <taxon>Streptophyta</taxon>
        <taxon>Embryophyta</taxon>
        <taxon>Tracheophyta</taxon>
        <taxon>Spermatophyta</taxon>
        <taxon>Magnoliopsida</taxon>
        <taxon>Ranunculales</taxon>
        <taxon>Ranunculaceae</taxon>
        <taxon>Coptidoideae</taxon>
        <taxon>Coptis</taxon>
    </lineage>
</organism>
<proteinExistence type="inferred from homology"/>
<evidence type="ECO:0000313" key="3">
    <source>
        <dbReference type="Proteomes" id="UP000631114"/>
    </source>
</evidence>
<dbReference type="GO" id="GO:0004185">
    <property type="term" value="F:serine-type carboxypeptidase activity"/>
    <property type="evidence" value="ECO:0007669"/>
    <property type="project" value="InterPro"/>
</dbReference>
<reference evidence="2 3" key="1">
    <citation type="submission" date="2020-10" db="EMBL/GenBank/DDBJ databases">
        <title>The Coptis chinensis genome and diversification of protoberbering-type alkaloids.</title>
        <authorList>
            <person name="Wang B."/>
            <person name="Shu S."/>
            <person name="Song C."/>
            <person name="Liu Y."/>
        </authorList>
    </citation>
    <scope>NUCLEOTIDE SEQUENCE [LARGE SCALE GENOMIC DNA]</scope>
    <source>
        <strain evidence="2">HL-2020</strain>
        <tissue evidence="2">Leaf</tissue>
    </source>
</reference>
<name>A0A835I6F8_9MAGN</name>
<gene>
    <name evidence="2" type="ORF">IFM89_007463</name>
</gene>
<dbReference type="SUPFAM" id="SSF53474">
    <property type="entry name" value="alpha/beta-Hydrolases"/>
    <property type="match status" value="1"/>
</dbReference>
<dbReference type="Proteomes" id="UP000631114">
    <property type="component" value="Unassembled WGS sequence"/>
</dbReference>
<accession>A0A835I6F8</accession>
<dbReference type="GO" id="GO:0006508">
    <property type="term" value="P:proteolysis"/>
    <property type="evidence" value="ECO:0007669"/>
    <property type="project" value="InterPro"/>
</dbReference>
<evidence type="ECO:0000313" key="2">
    <source>
        <dbReference type="EMBL" id="KAF9613385.1"/>
    </source>
</evidence>
<dbReference type="Gene3D" id="6.10.250.940">
    <property type="match status" value="1"/>
</dbReference>
<protein>
    <submittedName>
        <fullName evidence="2">Uncharacterized protein</fullName>
    </submittedName>
</protein>
<sequence length="111" mass="12972">MDPTKPEEHYFITSWNLPLTLHQTLYYYGSMEIHNFDPCTDNYANAYLNLPEVQKAFHANLTKWYSCSGLGWHDSPTTILPTIKQLMASNISVCIYRQVQNFVQIEVHFEP</sequence>
<keyword evidence="3" id="KW-1185">Reference proteome</keyword>
<dbReference type="OrthoDB" id="911031at2759"/>
<dbReference type="EMBL" id="JADFTS010000003">
    <property type="protein sequence ID" value="KAF9613385.1"/>
    <property type="molecule type" value="Genomic_DNA"/>
</dbReference>
<dbReference type="InterPro" id="IPR001563">
    <property type="entry name" value="Peptidase_S10"/>
</dbReference>
<evidence type="ECO:0000256" key="1">
    <source>
        <dbReference type="ARBA" id="ARBA00009431"/>
    </source>
</evidence>
<dbReference type="AlphaFoldDB" id="A0A835I6F8"/>
<dbReference type="Pfam" id="PF00450">
    <property type="entry name" value="Peptidase_S10"/>
    <property type="match status" value="1"/>
</dbReference>
<dbReference type="InterPro" id="IPR029058">
    <property type="entry name" value="AB_hydrolase_fold"/>
</dbReference>
<comment type="caution">
    <text evidence="2">The sequence shown here is derived from an EMBL/GenBank/DDBJ whole genome shotgun (WGS) entry which is preliminary data.</text>
</comment>
<comment type="similarity">
    <text evidence="1">Belongs to the peptidase S10 family.</text>
</comment>